<evidence type="ECO:0008006" key="3">
    <source>
        <dbReference type="Google" id="ProtNLM"/>
    </source>
</evidence>
<accession>A0ABW0HQ14</accession>
<gene>
    <name evidence="1" type="ORF">ACFPOF_06090</name>
</gene>
<evidence type="ECO:0000313" key="1">
    <source>
        <dbReference type="EMBL" id="MFC5402301.1"/>
    </source>
</evidence>
<protein>
    <recommendedName>
        <fullName evidence="3">Sigma-70 family RNA polymerase sigma factor</fullName>
    </recommendedName>
</protein>
<name>A0ABW0HQ14_9BACL</name>
<dbReference type="RefSeq" id="WP_378130627.1">
    <property type="nucleotide sequence ID" value="NZ_JBHSMI010000011.1"/>
</dbReference>
<sequence>MGKANDWSDEEKEFLQQQWGRLDLPTLANRLGRPEGGIMNMVTRLSLGPAKDGEGKLTANQLAGALQVDQHTVIDYWIAKCGLKAEKRIVKKVKPMMMIALNDFWSWAQLNQDKLDTRRFAHETLGPEPVWMEEKREADSLRPESERRPWHAEDDEMLMRLKGTMTYKEIASLMGRTDNGVEKRIMRLRKNRNA</sequence>
<reference evidence="2" key="1">
    <citation type="journal article" date="2019" name="Int. J. Syst. Evol. Microbiol.">
        <title>The Global Catalogue of Microorganisms (GCM) 10K type strain sequencing project: providing services to taxonomists for standard genome sequencing and annotation.</title>
        <authorList>
            <consortium name="The Broad Institute Genomics Platform"/>
            <consortium name="The Broad Institute Genome Sequencing Center for Infectious Disease"/>
            <person name="Wu L."/>
            <person name="Ma J."/>
        </authorList>
    </citation>
    <scope>NUCLEOTIDE SEQUENCE [LARGE SCALE GENOMIC DNA]</scope>
    <source>
        <strain evidence="2">CGMCC 1.18575</strain>
    </source>
</reference>
<comment type="caution">
    <text evidence="1">The sequence shown here is derived from an EMBL/GenBank/DDBJ whole genome shotgun (WGS) entry which is preliminary data.</text>
</comment>
<dbReference type="Proteomes" id="UP001596113">
    <property type="component" value="Unassembled WGS sequence"/>
</dbReference>
<evidence type="ECO:0000313" key="2">
    <source>
        <dbReference type="Proteomes" id="UP001596113"/>
    </source>
</evidence>
<organism evidence="1 2">
    <name type="scientific">Cohnella soli</name>
    <dbReference type="NCBI Taxonomy" id="425005"/>
    <lineage>
        <taxon>Bacteria</taxon>
        <taxon>Bacillati</taxon>
        <taxon>Bacillota</taxon>
        <taxon>Bacilli</taxon>
        <taxon>Bacillales</taxon>
        <taxon>Paenibacillaceae</taxon>
        <taxon>Cohnella</taxon>
    </lineage>
</organism>
<keyword evidence="2" id="KW-1185">Reference proteome</keyword>
<dbReference type="EMBL" id="JBHSMI010000011">
    <property type="protein sequence ID" value="MFC5402301.1"/>
    <property type="molecule type" value="Genomic_DNA"/>
</dbReference>
<proteinExistence type="predicted"/>